<dbReference type="EMBL" id="JACIJK010000002">
    <property type="protein sequence ID" value="MBB5713843.1"/>
    <property type="molecule type" value="Genomic_DNA"/>
</dbReference>
<sequence length="94" mass="9994">MTEASWTESAKTPQIEWRMSAALENVPRGSEDVAEVTSLEGAVRAWGALDPEHRSAAVLTPERPVQIDGALHDRFNGDSILALAGRLPAGGGED</sequence>
<dbReference type="RefSeq" id="WP_184054631.1">
    <property type="nucleotide sequence ID" value="NZ_JACIJK010000002.1"/>
</dbReference>
<dbReference type="Proteomes" id="UP000546200">
    <property type="component" value="Unassembled WGS sequence"/>
</dbReference>
<proteinExistence type="predicted"/>
<accession>A0A7W9EUU6</accession>
<dbReference type="AlphaFoldDB" id="A0A7W9EUU6"/>
<evidence type="ECO:0000313" key="2">
    <source>
        <dbReference type="Proteomes" id="UP000546200"/>
    </source>
</evidence>
<organism evidence="1 2">
    <name type="scientific">Sphingomonas aerophila</name>
    <dbReference type="NCBI Taxonomy" id="1344948"/>
    <lineage>
        <taxon>Bacteria</taxon>
        <taxon>Pseudomonadati</taxon>
        <taxon>Pseudomonadota</taxon>
        <taxon>Alphaproteobacteria</taxon>
        <taxon>Sphingomonadales</taxon>
        <taxon>Sphingomonadaceae</taxon>
        <taxon>Sphingomonas</taxon>
    </lineage>
</organism>
<keyword evidence="2" id="KW-1185">Reference proteome</keyword>
<protein>
    <submittedName>
        <fullName evidence="1">Uncharacterized protein</fullName>
    </submittedName>
</protein>
<gene>
    <name evidence="1" type="ORF">FHS94_000666</name>
</gene>
<comment type="caution">
    <text evidence="1">The sequence shown here is derived from an EMBL/GenBank/DDBJ whole genome shotgun (WGS) entry which is preliminary data.</text>
</comment>
<evidence type="ECO:0000313" key="1">
    <source>
        <dbReference type="EMBL" id="MBB5713843.1"/>
    </source>
</evidence>
<name>A0A7W9EUU6_9SPHN</name>
<reference evidence="1 2" key="1">
    <citation type="submission" date="2020-08" db="EMBL/GenBank/DDBJ databases">
        <title>Genomic Encyclopedia of Type Strains, Phase IV (KMG-IV): sequencing the most valuable type-strain genomes for metagenomic binning, comparative biology and taxonomic classification.</title>
        <authorList>
            <person name="Goeker M."/>
        </authorList>
    </citation>
    <scope>NUCLEOTIDE SEQUENCE [LARGE SCALE GENOMIC DNA]</scope>
    <source>
        <strain evidence="1 2">DSM 100044</strain>
    </source>
</reference>